<dbReference type="EMBL" id="MLAK01000757">
    <property type="protein sequence ID" value="OHT05455.1"/>
    <property type="molecule type" value="Genomic_DNA"/>
</dbReference>
<dbReference type="GeneID" id="94839871"/>
<keyword evidence="3" id="KW-1185">Reference proteome</keyword>
<feature type="transmembrane region" description="Helical" evidence="1">
    <location>
        <begin position="155"/>
        <end position="174"/>
    </location>
</feature>
<name>A0A1J4K240_9EUKA</name>
<sequence length="336" mass="39548">MEKFATEEEIANIVFAFSGDVYALSDALRFLNINDYDKPMKPRFLCWLIGLKLIPPDRMNWIPEIYKLSDYYRRCLERYVGDCYQSPLDSVSTNSGVIRDNVHAALPWFNKFAAYFGLDEFHIKDAEIRIQRIFAVCIHDANGFKFNEAYTRVAYLAYLLSLIFSAHGALPLVFAEAMAHHIARALISILAFNRNLDDMNASEDHHNELQRLTKQFCPEVFQKLRAGGINFFEFSDRWERNMFADEHAPLNIFLIWDQIIFHITEFRYFLRFLVVAHYRAMINAKIDFNSDESILDMRWDAMAIIDDVEYLIEKSKENPMNLFYQIICPCFPFLRK</sequence>
<organism evidence="2 3">
    <name type="scientific">Tritrichomonas foetus</name>
    <dbReference type="NCBI Taxonomy" id="1144522"/>
    <lineage>
        <taxon>Eukaryota</taxon>
        <taxon>Metamonada</taxon>
        <taxon>Parabasalia</taxon>
        <taxon>Tritrichomonadida</taxon>
        <taxon>Tritrichomonadidae</taxon>
        <taxon>Tritrichomonas</taxon>
    </lineage>
</organism>
<gene>
    <name evidence="2" type="ORF">TRFO_26802</name>
</gene>
<comment type="caution">
    <text evidence="2">The sequence shown here is derived from an EMBL/GenBank/DDBJ whole genome shotgun (WGS) entry which is preliminary data.</text>
</comment>
<keyword evidence="1" id="KW-0812">Transmembrane</keyword>
<dbReference type="Proteomes" id="UP000179807">
    <property type="component" value="Unassembled WGS sequence"/>
</dbReference>
<evidence type="ECO:0000256" key="1">
    <source>
        <dbReference type="SAM" id="Phobius"/>
    </source>
</evidence>
<evidence type="ECO:0000313" key="2">
    <source>
        <dbReference type="EMBL" id="OHT05455.1"/>
    </source>
</evidence>
<dbReference type="VEuPathDB" id="TrichDB:TRFO_26802"/>
<keyword evidence="1" id="KW-1133">Transmembrane helix</keyword>
<accession>A0A1J4K240</accession>
<proteinExistence type="predicted"/>
<dbReference type="RefSeq" id="XP_068358591.1">
    <property type="nucleotide sequence ID" value="XM_068505167.1"/>
</dbReference>
<evidence type="ECO:0008006" key="4">
    <source>
        <dbReference type="Google" id="ProtNLM"/>
    </source>
</evidence>
<reference evidence="2" key="1">
    <citation type="submission" date="2016-10" db="EMBL/GenBank/DDBJ databases">
        <authorList>
            <person name="Benchimol M."/>
            <person name="Almeida L.G."/>
            <person name="Vasconcelos A.T."/>
            <person name="Perreira-Neves A."/>
            <person name="Rosa I.A."/>
            <person name="Tasca T."/>
            <person name="Bogo M.R."/>
            <person name="de Souza W."/>
        </authorList>
    </citation>
    <scope>NUCLEOTIDE SEQUENCE [LARGE SCALE GENOMIC DNA]</scope>
    <source>
        <strain evidence="2">K</strain>
    </source>
</reference>
<dbReference type="AlphaFoldDB" id="A0A1J4K240"/>
<keyword evidence="1" id="KW-0472">Membrane</keyword>
<dbReference type="Gene3D" id="1.10.472.80">
    <property type="entry name" value="Ypt/Rab-GAP domain of gyp1p, domain 3"/>
    <property type="match status" value="1"/>
</dbReference>
<dbReference type="SUPFAM" id="SSF47923">
    <property type="entry name" value="Ypt/Rab-GAP domain of gyp1p"/>
    <property type="match status" value="1"/>
</dbReference>
<protein>
    <recommendedName>
        <fullName evidence="4">Rab-GAP TBC domain-containing protein</fullName>
    </recommendedName>
</protein>
<evidence type="ECO:0000313" key="3">
    <source>
        <dbReference type="Proteomes" id="UP000179807"/>
    </source>
</evidence>
<dbReference type="InterPro" id="IPR035969">
    <property type="entry name" value="Rab-GAP_TBC_sf"/>
</dbReference>
<dbReference type="OrthoDB" id="10431349at2759"/>